<keyword evidence="1" id="KW-1133">Transmembrane helix</keyword>
<evidence type="ECO:0000313" key="2">
    <source>
        <dbReference type="EMBL" id="OYX34831.1"/>
    </source>
</evidence>
<evidence type="ECO:0000313" key="3">
    <source>
        <dbReference type="Proteomes" id="UP000215595"/>
    </source>
</evidence>
<keyword evidence="1" id="KW-0812">Transmembrane</keyword>
<accession>A0A258FQQ4</accession>
<dbReference type="Proteomes" id="UP000215595">
    <property type="component" value="Unassembled WGS sequence"/>
</dbReference>
<comment type="caution">
    <text evidence="2">The sequence shown here is derived from an EMBL/GenBank/DDBJ whole genome shotgun (WGS) entry which is preliminary data.</text>
</comment>
<reference evidence="2 3" key="1">
    <citation type="submission" date="2017-03" db="EMBL/GenBank/DDBJ databases">
        <title>Lifting the veil on microbial sulfur biogeochemistry in mining wastewaters.</title>
        <authorList>
            <person name="Kantor R.S."/>
            <person name="Colenbrander Nelson T."/>
            <person name="Marshall S."/>
            <person name="Bennett D."/>
            <person name="Apte S."/>
            <person name="Camacho D."/>
            <person name="Thomas B.C."/>
            <person name="Warren L.A."/>
            <person name="Banfield J.F."/>
        </authorList>
    </citation>
    <scope>NUCLEOTIDE SEQUENCE [LARGE SCALE GENOMIC DNA]</scope>
    <source>
        <strain evidence="2">32-69-9</strain>
    </source>
</reference>
<evidence type="ECO:0000256" key="1">
    <source>
        <dbReference type="SAM" id="Phobius"/>
    </source>
</evidence>
<keyword evidence="1" id="KW-0472">Membrane</keyword>
<sequence>MKFVRILLVLAVIAYAGWLAWPFLTPFFEGAPFDVALERARGLIEAGAGVSGAALWVGAVLLYLIAAVMLGAGNPRAAVAYFLGFLADAVLRLAIDRSGGAGPAEASLQADSYAGGELAQRSAEAMAPTGLPIDPTWLILGVLLVVGLIIVAVSRRRGRRRLPGQLAG</sequence>
<feature type="transmembrane region" description="Helical" evidence="1">
    <location>
        <begin position="46"/>
        <end position="66"/>
    </location>
</feature>
<gene>
    <name evidence="2" type="ORF">B7Z01_04650</name>
</gene>
<dbReference type="AlphaFoldDB" id="A0A258FQQ4"/>
<feature type="transmembrane region" description="Helical" evidence="1">
    <location>
        <begin position="136"/>
        <end position="153"/>
    </location>
</feature>
<organism evidence="2 3">
    <name type="scientific">Brevundimonas subvibrioides</name>
    <dbReference type="NCBI Taxonomy" id="74313"/>
    <lineage>
        <taxon>Bacteria</taxon>
        <taxon>Pseudomonadati</taxon>
        <taxon>Pseudomonadota</taxon>
        <taxon>Alphaproteobacteria</taxon>
        <taxon>Caulobacterales</taxon>
        <taxon>Caulobacteraceae</taxon>
        <taxon>Brevundimonas</taxon>
    </lineage>
</organism>
<protein>
    <submittedName>
        <fullName evidence="2">Uncharacterized protein</fullName>
    </submittedName>
</protein>
<proteinExistence type="predicted"/>
<name>A0A258FQQ4_9CAUL</name>
<dbReference type="EMBL" id="NCEB01000007">
    <property type="protein sequence ID" value="OYX34831.1"/>
    <property type="molecule type" value="Genomic_DNA"/>
</dbReference>
<feature type="transmembrane region" description="Helical" evidence="1">
    <location>
        <begin position="78"/>
        <end position="95"/>
    </location>
</feature>